<accession>A0ACA9RWC1</accession>
<keyword evidence="2" id="KW-1185">Reference proteome</keyword>
<dbReference type="EMBL" id="CAJVQC010076363">
    <property type="protein sequence ID" value="CAG8814645.1"/>
    <property type="molecule type" value="Genomic_DNA"/>
</dbReference>
<reference evidence="1" key="1">
    <citation type="submission" date="2021-06" db="EMBL/GenBank/DDBJ databases">
        <authorList>
            <person name="Kallberg Y."/>
            <person name="Tangrot J."/>
            <person name="Rosling A."/>
        </authorList>
    </citation>
    <scope>NUCLEOTIDE SEQUENCE</scope>
    <source>
        <strain evidence="1">MA461A</strain>
    </source>
</reference>
<comment type="caution">
    <text evidence="1">The sequence shown here is derived from an EMBL/GenBank/DDBJ whole genome shotgun (WGS) entry which is preliminary data.</text>
</comment>
<sequence length="171" mass="19742">MMLVTLGIESTLFMKSQNACIKCVLENNNTFLCELGKVMMNHVEEWLKQKQYEAWTRGIPSISNTVTVFPIIEALIRCYLRPNVIQYLLNQIKESVYYIALCSSIKEVENMSINEPSQDEDLEDELDSVSICAKFLLQQLDYSSIIKIWNISRIPKESHQDVAVEDDHFGQ</sequence>
<evidence type="ECO:0000313" key="2">
    <source>
        <dbReference type="Proteomes" id="UP000789920"/>
    </source>
</evidence>
<protein>
    <submittedName>
        <fullName evidence="1">2697_t:CDS:1</fullName>
    </submittedName>
</protein>
<feature type="non-terminal residue" evidence="1">
    <location>
        <position position="171"/>
    </location>
</feature>
<dbReference type="Proteomes" id="UP000789920">
    <property type="component" value="Unassembled WGS sequence"/>
</dbReference>
<organism evidence="1 2">
    <name type="scientific">Racocetra persica</name>
    <dbReference type="NCBI Taxonomy" id="160502"/>
    <lineage>
        <taxon>Eukaryota</taxon>
        <taxon>Fungi</taxon>
        <taxon>Fungi incertae sedis</taxon>
        <taxon>Mucoromycota</taxon>
        <taxon>Glomeromycotina</taxon>
        <taxon>Glomeromycetes</taxon>
        <taxon>Diversisporales</taxon>
        <taxon>Gigasporaceae</taxon>
        <taxon>Racocetra</taxon>
    </lineage>
</organism>
<evidence type="ECO:0000313" key="1">
    <source>
        <dbReference type="EMBL" id="CAG8814645.1"/>
    </source>
</evidence>
<name>A0ACA9RWC1_9GLOM</name>
<proteinExistence type="predicted"/>
<gene>
    <name evidence="1" type="ORF">RPERSI_LOCUS24037</name>
</gene>